<evidence type="ECO:0000313" key="3">
    <source>
        <dbReference type="Proteomes" id="UP000241639"/>
    </source>
</evidence>
<protein>
    <submittedName>
        <fullName evidence="2">Uncharacterized protein</fullName>
    </submittedName>
</protein>
<keyword evidence="3" id="KW-1185">Reference proteome</keyword>
<name>A0A2T4ZBY5_9BACL</name>
<feature type="region of interest" description="Disordered" evidence="1">
    <location>
        <begin position="47"/>
        <end position="70"/>
    </location>
</feature>
<gene>
    <name evidence="2" type="ORF">C8J48_2029</name>
</gene>
<dbReference type="Proteomes" id="UP000241639">
    <property type="component" value="Unassembled WGS sequence"/>
</dbReference>
<evidence type="ECO:0000256" key="1">
    <source>
        <dbReference type="SAM" id="MobiDB-lite"/>
    </source>
</evidence>
<dbReference type="AlphaFoldDB" id="A0A2T4ZBY5"/>
<dbReference type="OrthoDB" id="2990325at2"/>
<proteinExistence type="predicted"/>
<reference evidence="2 3" key="1">
    <citation type="submission" date="2018-04" db="EMBL/GenBank/DDBJ databases">
        <title>Genomic Encyclopedia of Archaeal and Bacterial Type Strains, Phase II (KMG-II): from individual species to whole genera.</title>
        <authorList>
            <person name="Goeker M."/>
        </authorList>
    </citation>
    <scope>NUCLEOTIDE SEQUENCE [LARGE SCALE GENOMIC DNA]</scope>
    <source>
        <strain evidence="2 3">DSM 45169</strain>
    </source>
</reference>
<dbReference type="RefSeq" id="WP_107726379.1">
    <property type="nucleotide sequence ID" value="NZ_PZZP01000001.1"/>
</dbReference>
<dbReference type="EMBL" id="PZZP01000001">
    <property type="protein sequence ID" value="PTM59410.1"/>
    <property type="molecule type" value="Genomic_DNA"/>
</dbReference>
<accession>A0A2T4ZBY5</accession>
<evidence type="ECO:0000313" key="2">
    <source>
        <dbReference type="EMBL" id="PTM59410.1"/>
    </source>
</evidence>
<comment type="caution">
    <text evidence="2">The sequence shown here is derived from an EMBL/GenBank/DDBJ whole genome shotgun (WGS) entry which is preliminary data.</text>
</comment>
<sequence length="70" mass="8088">MGIKKMKTVTFDMSNPQERELFMVVERNPVHFSDWVKKLLFQQIYGRSEPTSESSQDHGEAIRNSGLPFG</sequence>
<organism evidence="2 3">
    <name type="scientific">Desmospora activa DSM 45169</name>
    <dbReference type="NCBI Taxonomy" id="1121389"/>
    <lineage>
        <taxon>Bacteria</taxon>
        <taxon>Bacillati</taxon>
        <taxon>Bacillota</taxon>
        <taxon>Bacilli</taxon>
        <taxon>Bacillales</taxon>
        <taxon>Thermoactinomycetaceae</taxon>
        <taxon>Desmospora</taxon>
    </lineage>
</organism>